<feature type="transmembrane region" description="Helical" evidence="2">
    <location>
        <begin position="160"/>
        <end position="185"/>
    </location>
</feature>
<gene>
    <name evidence="4" type="ORF">D9757_011383</name>
</gene>
<feature type="transmembrane region" description="Helical" evidence="2">
    <location>
        <begin position="235"/>
        <end position="254"/>
    </location>
</feature>
<reference evidence="4 5" key="1">
    <citation type="journal article" date="2020" name="ISME J.">
        <title>Uncovering the hidden diversity of litter-decomposition mechanisms in mushroom-forming fungi.</title>
        <authorList>
            <person name="Floudas D."/>
            <person name="Bentzer J."/>
            <person name="Ahren D."/>
            <person name="Johansson T."/>
            <person name="Persson P."/>
            <person name="Tunlid A."/>
        </authorList>
    </citation>
    <scope>NUCLEOTIDE SEQUENCE [LARGE SCALE GENOMIC DNA]</scope>
    <source>
        <strain evidence="4 5">CBS 406.79</strain>
    </source>
</reference>
<sequence length="336" mass="36707">MAETGIPPNIAQLTGPPLIGFAAQWALFGVGSVQVYLYYLNFPKDNWKLKALVYGLYVLDALQAFLVTDFIFTSLASGWGNLQTLESIGISWFALPFLNAIISAAVECFYAWRIYTLSKSAVLTILVVSLALVNGCAGVAFSIIMRTRVQSFADLQSKTFAVTTTCLMGSASCDILISVSMLYLLQRARRSSGFSGTEKLLTRMINLVIGGGLLTTTVALLDAIFYLVYQNNNYHLAPNAALAKLYTNALMVLFNSRAPSRRANANVNAPTYKWAGEESQQGSRSQIGTTLGSTFDRHTGITVDVNVNYAVDPPLEMEDFDRSQSTRRSEKGLPPL</sequence>
<keyword evidence="5" id="KW-1185">Reference proteome</keyword>
<comment type="caution">
    <text evidence="4">The sequence shown here is derived from an EMBL/GenBank/DDBJ whole genome shotgun (WGS) entry which is preliminary data.</text>
</comment>
<proteinExistence type="predicted"/>
<dbReference type="InterPro" id="IPR045339">
    <property type="entry name" value="DUF6534"/>
</dbReference>
<feature type="transmembrane region" description="Helical" evidence="2">
    <location>
        <begin position="121"/>
        <end position="145"/>
    </location>
</feature>
<feature type="domain" description="DUF6534" evidence="3">
    <location>
        <begin position="170"/>
        <end position="258"/>
    </location>
</feature>
<feature type="transmembrane region" description="Helical" evidence="2">
    <location>
        <begin position="18"/>
        <end position="39"/>
    </location>
</feature>
<dbReference type="Proteomes" id="UP000518752">
    <property type="component" value="Unassembled WGS sequence"/>
</dbReference>
<keyword evidence="2" id="KW-0812">Transmembrane</keyword>
<dbReference type="PANTHER" id="PTHR40465:SF1">
    <property type="entry name" value="DUF6534 DOMAIN-CONTAINING PROTEIN"/>
    <property type="match status" value="1"/>
</dbReference>
<evidence type="ECO:0000259" key="3">
    <source>
        <dbReference type="Pfam" id="PF20152"/>
    </source>
</evidence>
<evidence type="ECO:0000256" key="1">
    <source>
        <dbReference type="SAM" id="MobiDB-lite"/>
    </source>
</evidence>
<dbReference type="OrthoDB" id="2953893at2759"/>
<dbReference type="AlphaFoldDB" id="A0A8H5GL22"/>
<organism evidence="4 5">
    <name type="scientific">Collybiopsis confluens</name>
    <dbReference type="NCBI Taxonomy" id="2823264"/>
    <lineage>
        <taxon>Eukaryota</taxon>
        <taxon>Fungi</taxon>
        <taxon>Dikarya</taxon>
        <taxon>Basidiomycota</taxon>
        <taxon>Agaricomycotina</taxon>
        <taxon>Agaricomycetes</taxon>
        <taxon>Agaricomycetidae</taxon>
        <taxon>Agaricales</taxon>
        <taxon>Marasmiineae</taxon>
        <taxon>Omphalotaceae</taxon>
        <taxon>Collybiopsis</taxon>
    </lineage>
</organism>
<name>A0A8H5GL22_9AGAR</name>
<dbReference type="Pfam" id="PF20152">
    <property type="entry name" value="DUF6534"/>
    <property type="match status" value="1"/>
</dbReference>
<evidence type="ECO:0000313" key="5">
    <source>
        <dbReference type="Proteomes" id="UP000518752"/>
    </source>
</evidence>
<protein>
    <recommendedName>
        <fullName evidence="3">DUF6534 domain-containing protein</fullName>
    </recommendedName>
</protein>
<dbReference type="EMBL" id="JAACJN010000147">
    <property type="protein sequence ID" value="KAF5366897.1"/>
    <property type="molecule type" value="Genomic_DNA"/>
</dbReference>
<feature type="region of interest" description="Disordered" evidence="1">
    <location>
        <begin position="316"/>
        <end position="336"/>
    </location>
</feature>
<accession>A0A8H5GL22</accession>
<feature type="transmembrane region" description="Helical" evidence="2">
    <location>
        <begin position="92"/>
        <end position="112"/>
    </location>
</feature>
<keyword evidence="2" id="KW-0472">Membrane</keyword>
<evidence type="ECO:0000256" key="2">
    <source>
        <dbReference type="SAM" id="Phobius"/>
    </source>
</evidence>
<keyword evidence="2" id="KW-1133">Transmembrane helix</keyword>
<feature type="compositionally biased region" description="Basic and acidic residues" evidence="1">
    <location>
        <begin position="320"/>
        <end position="336"/>
    </location>
</feature>
<evidence type="ECO:0000313" key="4">
    <source>
        <dbReference type="EMBL" id="KAF5366897.1"/>
    </source>
</evidence>
<feature type="transmembrane region" description="Helical" evidence="2">
    <location>
        <begin position="205"/>
        <end position="229"/>
    </location>
</feature>
<feature type="transmembrane region" description="Helical" evidence="2">
    <location>
        <begin position="51"/>
        <end position="72"/>
    </location>
</feature>
<dbReference type="PANTHER" id="PTHR40465">
    <property type="entry name" value="CHROMOSOME 1, WHOLE GENOME SHOTGUN SEQUENCE"/>
    <property type="match status" value="1"/>
</dbReference>